<dbReference type="GO" id="GO:0008270">
    <property type="term" value="F:zinc ion binding"/>
    <property type="evidence" value="ECO:0007669"/>
    <property type="project" value="InterPro"/>
</dbReference>
<dbReference type="GO" id="GO:0005634">
    <property type="term" value="C:nucleus"/>
    <property type="evidence" value="ECO:0007669"/>
    <property type="project" value="UniProtKB-SubCell"/>
</dbReference>
<evidence type="ECO:0000259" key="9">
    <source>
        <dbReference type="PROSITE" id="PS50048"/>
    </source>
</evidence>
<evidence type="ECO:0000313" key="11">
    <source>
        <dbReference type="EMBL" id="VIO58026.1"/>
    </source>
</evidence>
<evidence type="ECO:0000256" key="5">
    <source>
        <dbReference type="ARBA" id="ARBA00023136"/>
    </source>
</evidence>
<feature type="region of interest" description="Disordered" evidence="7">
    <location>
        <begin position="306"/>
        <end position="372"/>
    </location>
</feature>
<name>A0A4E9ED34_GIBZA</name>
<dbReference type="InterPro" id="IPR007274">
    <property type="entry name" value="Cop_transporter"/>
</dbReference>
<dbReference type="SUPFAM" id="SSF57701">
    <property type="entry name" value="Zn2/Cys6 DNA-binding domain"/>
    <property type="match status" value="1"/>
</dbReference>
<keyword evidence="3 8" id="KW-0812">Transmembrane</keyword>
<accession>A0A4E9ED34</accession>
<dbReference type="Proteomes" id="UP000746612">
    <property type="component" value="Unassembled WGS sequence"/>
</dbReference>
<dbReference type="InterPro" id="IPR036864">
    <property type="entry name" value="Zn2-C6_fun-type_DNA-bd_sf"/>
</dbReference>
<comment type="subcellular location">
    <subcellularLocation>
        <location evidence="2">Membrane</location>
    </subcellularLocation>
    <subcellularLocation>
        <location evidence="1">Nucleus</location>
    </subcellularLocation>
</comment>
<reference evidence="10" key="2">
    <citation type="submission" date="2021-03" db="EMBL/GenBank/DDBJ databases">
        <authorList>
            <person name="Alouane T."/>
            <person name="Langin T."/>
            <person name="Bonhomme L."/>
        </authorList>
    </citation>
    <scope>NUCLEOTIDE SEQUENCE</scope>
    <source>
        <strain evidence="10">MDC_Fg202</strain>
    </source>
</reference>
<evidence type="ECO:0000256" key="8">
    <source>
        <dbReference type="SAM" id="Phobius"/>
    </source>
</evidence>
<sequence>MNHDMHMTGMSETATMTMDMPAASTSMAMDHGDMMGGCKISMLWNWNTVDSCFIAESWRVTSKGMFAGSCIGVILLVMSLELLRRSVKEWDRYLLRQHAAKFAESTAAGRPASFNGKEGNTAAVSCDNPVPPFRPNVWQQAIRALLHMMQFSVAYFVMLLAMYYNGYFIICIFIGAYLGAFIFQWETLSPSGGTSASKEATPVPAQGSIPLFAITMFRHLMSSKVRSNAGCWTCRLRRKKCDEKRPVCDSCSALEITCYFNDEKPEWMDGAEQQKAMAEKIKAQVKKQASQRRDRKYMEMLETGTQNVTLQTQNSQKQQQSHDPAMAAASDTDPPSGHEFGSTPASSNTSGASPPDMPWHSHFAVPHEDPSSSTGASTEIHFVMIYLDYVFPYLFPFYRPPILAGGRGWVLDVLQSNKSVWHTVISLTSYFFGIVMANGEIEHVECTNRMVHQLQSQLEMGLRELQREMTAVNHKVSCAGARDRLLVLQAILQMLIFEVSTSNKDHWKMHLDAAITMFQQILPQPEHWKETLEALYSYRWPPPEMGVRRPFSTNQAALRFFTANVLYIDVMSSITLEQAPRLQKYQEIIMPSCKAHVAPQEVRISGSLFMEEYVGLHNWVIQIIGDISTLDSWKKEQKRSNSLSINELVQRGKVLEGAIRGGLSVIEAQAQMPGPVYNPLMSVVASPMHNQDINTKQAPALAANNMIWLQAALTYLQVVISGWQPSCPEIQCSVRRMTHLLTTLPSNTCLRTLVWPFCIAGCLSPPEDEDSYRAMVEGLGPISVFGTVREALEIMEKVWSKRDQIDESWDVAKCMQVLGHGVLLI</sequence>
<evidence type="ECO:0000256" key="1">
    <source>
        <dbReference type="ARBA" id="ARBA00004123"/>
    </source>
</evidence>
<evidence type="ECO:0000256" key="4">
    <source>
        <dbReference type="ARBA" id="ARBA00022989"/>
    </source>
</evidence>
<feature type="domain" description="Zn(2)-C6 fungal-type" evidence="9">
    <location>
        <begin position="230"/>
        <end position="260"/>
    </location>
</feature>
<organism evidence="11">
    <name type="scientific">Gibberella zeae</name>
    <name type="common">Wheat head blight fungus</name>
    <name type="synonym">Fusarium graminearum</name>
    <dbReference type="NCBI Taxonomy" id="5518"/>
    <lineage>
        <taxon>Eukaryota</taxon>
        <taxon>Fungi</taxon>
        <taxon>Dikarya</taxon>
        <taxon>Ascomycota</taxon>
        <taxon>Pezizomycotina</taxon>
        <taxon>Sordariomycetes</taxon>
        <taxon>Hypocreomycetidae</taxon>
        <taxon>Hypocreales</taxon>
        <taxon>Nectriaceae</taxon>
        <taxon>Fusarium</taxon>
    </lineage>
</organism>
<evidence type="ECO:0000256" key="3">
    <source>
        <dbReference type="ARBA" id="ARBA00022692"/>
    </source>
</evidence>
<reference evidence="11" key="1">
    <citation type="submission" date="2019-04" db="EMBL/GenBank/DDBJ databases">
        <authorList>
            <person name="Melise S."/>
            <person name="Noan J."/>
            <person name="Okalmin O."/>
        </authorList>
    </citation>
    <scope>NUCLEOTIDE SEQUENCE</scope>
    <source>
        <strain evidence="11">FN9</strain>
    </source>
</reference>
<dbReference type="AlphaFoldDB" id="A0A4E9ED34"/>
<dbReference type="PANTHER" id="PTHR37534">
    <property type="entry name" value="TRANSCRIPTIONAL ACTIVATOR PROTEIN UGA3"/>
    <property type="match status" value="1"/>
</dbReference>
<dbReference type="SMART" id="SM00066">
    <property type="entry name" value="GAL4"/>
    <property type="match status" value="1"/>
</dbReference>
<protein>
    <recommendedName>
        <fullName evidence="9">Zn(2)-C6 fungal-type domain-containing protein</fullName>
    </recommendedName>
</protein>
<evidence type="ECO:0000256" key="7">
    <source>
        <dbReference type="SAM" id="MobiDB-lite"/>
    </source>
</evidence>
<dbReference type="Pfam" id="PF11951">
    <property type="entry name" value="Fungal_trans_2"/>
    <property type="match status" value="1"/>
</dbReference>
<dbReference type="EMBL" id="CAJPIJ010000183">
    <property type="protein sequence ID" value="CAG2005168.1"/>
    <property type="molecule type" value="Genomic_DNA"/>
</dbReference>
<evidence type="ECO:0000256" key="2">
    <source>
        <dbReference type="ARBA" id="ARBA00004370"/>
    </source>
</evidence>
<dbReference type="GO" id="GO:0000981">
    <property type="term" value="F:DNA-binding transcription factor activity, RNA polymerase II-specific"/>
    <property type="evidence" value="ECO:0007669"/>
    <property type="project" value="InterPro"/>
</dbReference>
<dbReference type="PROSITE" id="PS50048">
    <property type="entry name" value="ZN2_CY6_FUNGAL_2"/>
    <property type="match status" value="1"/>
</dbReference>
<dbReference type="EMBL" id="CAAKMV010000130">
    <property type="protein sequence ID" value="VIO58026.1"/>
    <property type="molecule type" value="Genomic_DNA"/>
</dbReference>
<evidence type="ECO:0000313" key="10">
    <source>
        <dbReference type="EMBL" id="CAG2005168.1"/>
    </source>
</evidence>
<keyword evidence="4 8" id="KW-1133">Transmembrane helix</keyword>
<keyword evidence="5 8" id="KW-0472">Membrane</keyword>
<dbReference type="PANTHER" id="PTHR37534:SF20">
    <property type="entry name" value="PRO1A C6 ZINK-FINGER PROTEIN"/>
    <property type="match status" value="1"/>
</dbReference>
<dbReference type="InterPro" id="IPR001138">
    <property type="entry name" value="Zn2Cys6_DnaBD"/>
</dbReference>
<feature type="transmembrane region" description="Helical" evidence="8">
    <location>
        <begin position="65"/>
        <end position="83"/>
    </location>
</feature>
<dbReference type="Pfam" id="PF00172">
    <property type="entry name" value="Zn_clus"/>
    <property type="match status" value="1"/>
</dbReference>
<dbReference type="InterPro" id="IPR021858">
    <property type="entry name" value="Fun_TF"/>
</dbReference>
<dbReference type="Gene3D" id="4.10.240.10">
    <property type="entry name" value="Zn(2)-C6 fungal-type DNA-binding domain"/>
    <property type="match status" value="1"/>
</dbReference>
<gene>
    <name evidence="11" type="ORF">FUG_LOCUS258142</name>
    <name evidence="10" type="ORF">MDCFG202_LOCUS496356</name>
</gene>
<dbReference type="CDD" id="cd00067">
    <property type="entry name" value="GAL4"/>
    <property type="match status" value="1"/>
</dbReference>
<dbReference type="GO" id="GO:0016020">
    <property type="term" value="C:membrane"/>
    <property type="evidence" value="ECO:0007669"/>
    <property type="project" value="UniProtKB-SubCell"/>
</dbReference>
<proteinExistence type="predicted"/>
<evidence type="ECO:0000256" key="6">
    <source>
        <dbReference type="ARBA" id="ARBA00023242"/>
    </source>
</evidence>
<feature type="compositionally biased region" description="Polar residues" evidence="7">
    <location>
        <begin position="343"/>
        <end position="352"/>
    </location>
</feature>
<dbReference type="GO" id="GO:0005375">
    <property type="term" value="F:copper ion transmembrane transporter activity"/>
    <property type="evidence" value="ECO:0007669"/>
    <property type="project" value="InterPro"/>
</dbReference>
<keyword evidence="6" id="KW-0539">Nucleus</keyword>
<dbReference type="Pfam" id="PF04145">
    <property type="entry name" value="Ctr"/>
    <property type="match status" value="1"/>
</dbReference>
<feature type="transmembrane region" description="Helical" evidence="8">
    <location>
        <begin position="153"/>
        <end position="183"/>
    </location>
</feature>
<dbReference type="PROSITE" id="PS00463">
    <property type="entry name" value="ZN2_CY6_FUNGAL_1"/>
    <property type="match status" value="1"/>
</dbReference>